<evidence type="ECO:0000313" key="1">
    <source>
        <dbReference type="EMBL" id="RAL65047.1"/>
    </source>
</evidence>
<dbReference type="OrthoDB" id="2129491at2759"/>
<proteinExistence type="predicted"/>
<keyword evidence="2" id="KW-1185">Reference proteome</keyword>
<gene>
    <name evidence="1" type="ORF">DID88_001154</name>
</gene>
<protein>
    <submittedName>
        <fullName evidence="1">Uncharacterized protein</fullName>
    </submittedName>
</protein>
<sequence length="71" mass="8375">MNEGAEVEVAQREWVGCSLEESNPKSRRCLRSRRSTKEELVLDFESWWDKEIMGKLGVLRFHSNMAFESRL</sequence>
<dbReference type="EMBL" id="QKRW01000011">
    <property type="protein sequence ID" value="RAL65047.1"/>
    <property type="molecule type" value="Genomic_DNA"/>
</dbReference>
<organism evidence="1 2">
    <name type="scientific">Monilinia fructigena</name>
    <dbReference type="NCBI Taxonomy" id="38457"/>
    <lineage>
        <taxon>Eukaryota</taxon>
        <taxon>Fungi</taxon>
        <taxon>Dikarya</taxon>
        <taxon>Ascomycota</taxon>
        <taxon>Pezizomycotina</taxon>
        <taxon>Leotiomycetes</taxon>
        <taxon>Helotiales</taxon>
        <taxon>Sclerotiniaceae</taxon>
        <taxon>Monilinia</taxon>
    </lineage>
</organism>
<comment type="caution">
    <text evidence="1">The sequence shown here is derived from an EMBL/GenBank/DDBJ whole genome shotgun (WGS) entry which is preliminary data.</text>
</comment>
<dbReference type="AlphaFoldDB" id="A0A395IXN9"/>
<evidence type="ECO:0000313" key="2">
    <source>
        <dbReference type="Proteomes" id="UP000249056"/>
    </source>
</evidence>
<reference evidence="1 2" key="1">
    <citation type="submission" date="2018-06" db="EMBL/GenBank/DDBJ databases">
        <title>Genome Sequence of the Brown Rot Fungal Pathogen Monilinia fructigena.</title>
        <authorList>
            <person name="Landi L."/>
            <person name="De Miccolis Angelini R.M."/>
            <person name="Pollastro S."/>
            <person name="Abate D."/>
            <person name="Faretra F."/>
            <person name="Romanazzi G."/>
        </authorList>
    </citation>
    <scope>NUCLEOTIDE SEQUENCE [LARGE SCALE GENOMIC DNA]</scope>
    <source>
        <strain evidence="1 2">Mfrg269</strain>
    </source>
</reference>
<accession>A0A395IXN9</accession>
<name>A0A395IXN9_9HELO</name>
<dbReference type="Proteomes" id="UP000249056">
    <property type="component" value="Unassembled WGS sequence"/>
</dbReference>